<feature type="domain" description="FHA" evidence="2">
    <location>
        <begin position="44"/>
        <end position="108"/>
    </location>
</feature>
<evidence type="ECO:0000256" key="1">
    <source>
        <dbReference type="SAM" id="MobiDB-lite"/>
    </source>
</evidence>
<feature type="region of interest" description="Disordered" evidence="1">
    <location>
        <begin position="213"/>
        <end position="505"/>
    </location>
</feature>
<feature type="compositionally biased region" description="Polar residues" evidence="1">
    <location>
        <begin position="248"/>
        <end position="271"/>
    </location>
</feature>
<feature type="compositionally biased region" description="Polar residues" evidence="1">
    <location>
        <begin position="345"/>
        <end position="362"/>
    </location>
</feature>
<feature type="compositionally biased region" description="Low complexity" evidence="1">
    <location>
        <begin position="662"/>
        <end position="681"/>
    </location>
</feature>
<feature type="compositionally biased region" description="Acidic residues" evidence="1">
    <location>
        <begin position="297"/>
        <end position="313"/>
    </location>
</feature>
<comment type="caution">
    <text evidence="3">The sequence shown here is derived from an EMBL/GenBank/DDBJ whole genome shotgun (WGS) entry which is preliminary data.</text>
</comment>
<dbReference type="InterPro" id="IPR000253">
    <property type="entry name" value="FHA_dom"/>
</dbReference>
<feature type="compositionally biased region" description="Acidic residues" evidence="1">
    <location>
        <begin position="443"/>
        <end position="452"/>
    </location>
</feature>
<evidence type="ECO:0000313" key="3">
    <source>
        <dbReference type="EMBL" id="ETS63745.1"/>
    </source>
</evidence>
<reference evidence="3 4" key="1">
    <citation type="journal article" date="2014" name="Genome Announc.">
        <title>Genome sequence of the basidiomycetous fungus Pseudozyma aphidis DSM70725, an efficient producer of biosurfactant mannosylerythritol lipids.</title>
        <authorList>
            <person name="Lorenz S."/>
            <person name="Guenther M."/>
            <person name="Grumaz C."/>
            <person name="Rupp S."/>
            <person name="Zibek S."/>
            <person name="Sohn K."/>
        </authorList>
    </citation>
    <scope>NUCLEOTIDE SEQUENCE [LARGE SCALE GENOMIC DNA]</scope>
    <source>
        <strain evidence="4">ATCC 32657 / CBS 517.83 / DSM 70725 / JCM 10318 / NBRC 10182 / NRRL Y-7954 / St-0401</strain>
    </source>
</reference>
<protein>
    <recommendedName>
        <fullName evidence="2">FHA domain-containing protein</fullName>
    </recommendedName>
</protein>
<dbReference type="CDD" id="cd00060">
    <property type="entry name" value="FHA"/>
    <property type="match status" value="1"/>
</dbReference>
<evidence type="ECO:0000259" key="2">
    <source>
        <dbReference type="PROSITE" id="PS50006"/>
    </source>
</evidence>
<feature type="compositionally biased region" description="Low complexity" evidence="1">
    <location>
        <begin position="280"/>
        <end position="296"/>
    </location>
</feature>
<feature type="compositionally biased region" description="Basic and acidic residues" evidence="1">
    <location>
        <begin position="232"/>
        <end position="241"/>
    </location>
</feature>
<dbReference type="Pfam" id="PF00498">
    <property type="entry name" value="FHA"/>
    <property type="match status" value="1"/>
</dbReference>
<dbReference type="HOGENOM" id="CLU_310588_0_0_1"/>
<dbReference type="OrthoDB" id="2550803at2759"/>
<dbReference type="PROSITE" id="PS50006">
    <property type="entry name" value="FHA_DOMAIN"/>
    <property type="match status" value="1"/>
</dbReference>
<dbReference type="InterPro" id="IPR008984">
    <property type="entry name" value="SMAD_FHA_dom_sf"/>
</dbReference>
<feature type="region of interest" description="Disordered" evidence="1">
    <location>
        <begin position="627"/>
        <end position="725"/>
    </location>
</feature>
<name>W3VQM5_MOEAP</name>
<dbReference type="SUPFAM" id="SSF49879">
    <property type="entry name" value="SMAD/FHA domain"/>
    <property type="match status" value="1"/>
</dbReference>
<sequence>MTSRPATQSGIELIWVNASPTGPTDADASDPSQHRITRVQSGLKKLVRRSSAEQEEADAIVNDLANTIRFLAAKTVSREHAVIGWAAGVPFVEDLGSTHGTFVARRHATFDPQGQVLEQDASAELLQVISITKLKHGDLVQFGKTLSRGSTHYYPVRCYVRYRDAPTPPSFSKVSAAAPTSVSAAKSSYSYGLDDATIDSEIVSIDAETFHKGVSPVTPSLPKASNSPTLKDAVDPRHFEQAEVEVGSSDSEQSCINVDSSDSDSDAGTNHSHSDSENICSCSECHSTESSGPGDVSGDDSDLPVRIDEDDDGVCASSASEGEEQDSSTMDSDQVDPAICVLRAPSTNAHTDTEGSESPTQESASIAPASSSTSSNAESLLVAMEGEVKPATAKDSSSEAEEKETPIPDAIVSADEKEEAQLTPSRKRALESPEDDRASTDESTGDEDDNGTDSDKSFEASSLASALSSPCTSISGTPSPPPAKKRRISDASHEDRRIQPRPRSRGRSVRVFFGKALYTASLLSIGFFSGSLFTFKSMLNAAAAANAAGSDLRTRRSPKQLKRLRINGDDSLGMTHAVVRLTDEASKSKIWAVHGETSKGKCLVLPLRGATFDLVQEAEEAIYDDAGDAGDACSRPTPSPPSFLEAIPLPDNQPQLRRVKVSRPTTLQLTSSSTTPATRSSNQIAASAPPPPSCNGSSAAEPSPKTQATAADSSIPSRRSQPILPVKLNPRAHRIPSDLSSSIIFTFFFNLSGAEAPPADVKTSRGPLLRSSSTSLAAATKTLLDQTFAPAEFESVLQKATKSRYAAGPNGLPHAFWVSNIPISAKILCQVANAIRSGRTLPPYVPIAVGTLLFKRKVLDSDPASSLPLTVIDSELRIIDTVVQRRLTSAVDQPTPPSQTGFIPQRSIFHSALADQLVVLLVKCETHSDRYRLPRRFPVGVLLEKRC</sequence>
<feature type="compositionally biased region" description="Basic and acidic residues" evidence="1">
    <location>
        <begin position="488"/>
        <end position="498"/>
    </location>
</feature>
<proteinExistence type="predicted"/>
<gene>
    <name evidence="3" type="ORF">PaG_02061</name>
</gene>
<feature type="compositionally biased region" description="Low complexity" evidence="1">
    <location>
        <begin position="363"/>
        <end position="379"/>
    </location>
</feature>
<dbReference type="AlphaFoldDB" id="W3VQM5"/>
<feature type="compositionally biased region" description="Basic and acidic residues" evidence="1">
    <location>
        <begin position="428"/>
        <end position="440"/>
    </location>
</feature>
<accession>W3VQM5</accession>
<feature type="compositionally biased region" description="Polar residues" evidence="1">
    <location>
        <begin position="694"/>
        <end position="720"/>
    </location>
</feature>
<feature type="compositionally biased region" description="Low complexity" evidence="1">
    <location>
        <begin position="460"/>
        <end position="469"/>
    </location>
</feature>
<dbReference type="EMBL" id="AWNI01000008">
    <property type="protein sequence ID" value="ETS63745.1"/>
    <property type="molecule type" value="Genomic_DNA"/>
</dbReference>
<dbReference type="Proteomes" id="UP000019462">
    <property type="component" value="Unassembled WGS sequence"/>
</dbReference>
<evidence type="ECO:0000313" key="4">
    <source>
        <dbReference type="Proteomes" id="UP000019462"/>
    </source>
</evidence>
<keyword evidence="4" id="KW-1185">Reference proteome</keyword>
<organism evidence="3 4">
    <name type="scientific">Moesziomyces aphidis</name>
    <name type="common">Pseudozyma aphidis</name>
    <dbReference type="NCBI Taxonomy" id="84754"/>
    <lineage>
        <taxon>Eukaryota</taxon>
        <taxon>Fungi</taxon>
        <taxon>Dikarya</taxon>
        <taxon>Basidiomycota</taxon>
        <taxon>Ustilaginomycotina</taxon>
        <taxon>Ustilaginomycetes</taxon>
        <taxon>Ustilaginales</taxon>
        <taxon>Ustilaginaceae</taxon>
        <taxon>Moesziomyces</taxon>
    </lineage>
</organism>
<dbReference type="Gene3D" id="2.60.200.20">
    <property type="match status" value="1"/>
</dbReference>